<dbReference type="FunFam" id="3.30.540.10:FF:000030">
    <property type="entry name" value="Inositol monophosphatase"/>
    <property type="match status" value="1"/>
</dbReference>
<dbReference type="CDD" id="cd01639">
    <property type="entry name" value="IMPase"/>
    <property type="match status" value="1"/>
</dbReference>
<evidence type="ECO:0000256" key="4">
    <source>
        <dbReference type="ARBA" id="ARBA00022801"/>
    </source>
</evidence>
<dbReference type="PROSITE" id="PS00629">
    <property type="entry name" value="IMP_1"/>
    <property type="match status" value="1"/>
</dbReference>
<dbReference type="EC" id="3.1.3.25" evidence="7"/>
<dbReference type="SUPFAM" id="SSF56655">
    <property type="entry name" value="Carbohydrate phosphatase"/>
    <property type="match status" value="1"/>
</dbReference>
<dbReference type="EMBL" id="CP036526">
    <property type="protein sequence ID" value="QDT12789.1"/>
    <property type="molecule type" value="Genomic_DNA"/>
</dbReference>
<keyword evidence="9" id="KW-1185">Reference proteome</keyword>
<dbReference type="Gene3D" id="3.40.190.80">
    <property type="match status" value="1"/>
</dbReference>
<dbReference type="OrthoDB" id="9772456at2"/>
<dbReference type="Pfam" id="PF00459">
    <property type="entry name" value="Inositol_P"/>
    <property type="match status" value="1"/>
</dbReference>
<evidence type="ECO:0000256" key="5">
    <source>
        <dbReference type="ARBA" id="ARBA00022842"/>
    </source>
</evidence>
<dbReference type="PANTHER" id="PTHR20854">
    <property type="entry name" value="INOSITOL MONOPHOSPHATASE"/>
    <property type="match status" value="1"/>
</dbReference>
<feature type="binding site" evidence="6">
    <location>
        <position position="94"/>
    </location>
    <ligand>
        <name>Mg(2+)</name>
        <dbReference type="ChEBI" id="CHEBI:18420"/>
        <label>1</label>
        <note>catalytic</note>
    </ligand>
</feature>
<dbReference type="PRINTS" id="PR00377">
    <property type="entry name" value="IMPHPHTASES"/>
</dbReference>
<proteinExistence type="inferred from homology"/>
<protein>
    <recommendedName>
        <fullName evidence="7">Inositol-1-monophosphatase</fullName>
        <ecNumber evidence="7">3.1.3.25</ecNumber>
    </recommendedName>
</protein>
<accession>A0A517P095</accession>
<comment type="cofactor">
    <cofactor evidence="2 6 7">
        <name>Mg(2+)</name>
        <dbReference type="ChEBI" id="CHEBI:18420"/>
    </cofactor>
</comment>
<feature type="binding site" evidence="6">
    <location>
        <position position="95"/>
    </location>
    <ligand>
        <name>Mg(2+)</name>
        <dbReference type="ChEBI" id="CHEBI:18420"/>
        <label>1</label>
        <note>catalytic</note>
    </ligand>
</feature>
<evidence type="ECO:0000256" key="1">
    <source>
        <dbReference type="ARBA" id="ARBA00001033"/>
    </source>
</evidence>
<evidence type="ECO:0000313" key="8">
    <source>
        <dbReference type="EMBL" id="QDT12789.1"/>
    </source>
</evidence>
<comment type="similarity">
    <text evidence="7">Belongs to the inositol monophosphatase superfamily.</text>
</comment>
<evidence type="ECO:0000256" key="7">
    <source>
        <dbReference type="RuleBase" id="RU364068"/>
    </source>
</evidence>
<dbReference type="GO" id="GO:0006020">
    <property type="term" value="P:inositol metabolic process"/>
    <property type="evidence" value="ECO:0007669"/>
    <property type="project" value="TreeGrafter"/>
</dbReference>
<dbReference type="Proteomes" id="UP000319817">
    <property type="component" value="Chromosome"/>
</dbReference>
<reference evidence="8 9" key="1">
    <citation type="submission" date="2019-02" db="EMBL/GenBank/DDBJ databases">
        <title>Deep-cultivation of Planctomycetes and their phenomic and genomic characterization uncovers novel biology.</title>
        <authorList>
            <person name="Wiegand S."/>
            <person name="Jogler M."/>
            <person name="Boedeker C."/>
            <person name="Pinto D."/>
            <person name="Vollmers J."/>
            <person name="Rivas-Marin E."/>
            <person name="Kohn T."/>
            <person name="Peeters S.H."/>
            <person name="Heuer A."/>
            <person name="Rast P."/>
            <person name="Oberbeckmann S."/>
            <person name="Bunk B."/>
            <person name="Jeske O."/>
            <person name="Meyerdierks A."/>
            <person name="Storesund J.E."/>
            <person name="Kallscheuer N."/>
            <person name="Luecker S."/>
            <person name="Lage O.M."/>
            <person name="Pohl T."/>
            <person name="Merkel B.J."/>
            <person name="Hornburger P."/>
            <person name="Mueller R.-W."/>
            <person name="Bruemmer F."/>
            <person name="Labrenz M."/>
            <person name="Spormann A.M."/>
            <person name="Op den Camp H."/>
            <person name="Overmann J."/>
            <person name="Amann R."/>
            <person name="Jetten M.S.M."/>
            <person name="Mascher T."/>
            <person name="Medema M.H."/>
            <person name="Devos D.P."/>
            <person name="Kaster A.-K."/>
            <person name="Ovreas L."/>
            <person name="Rohde M."/>
            <person name="Galperin M.Y."/>
            <person name="Jogler C."/>
        </authorList>
    </citation>
    <scope>NUCLEOTIDE SEQUENCE [LARGE SCALE GENOMIC DNA]</scope>
    <source>
        <strain evidence="8 9">K23_9</strain>
    </source>
</reference>
<dbReference type="InterPro" id="IPR000760">
    <property type="entry name" value="Inositol_monophosphatase-like"/>
</dbReference>
<dbReference type="GO" id="GO:0046872">
    <property type="term" value="F:metal ion binding"/>
    <property type="evidence" value="ECO:0007669"/>
    <property type="project" value="UniProtKB-KW"/>
</dbReference>
<evidence type="ECO:0000256" key="6">
    <source>
        <dbReference type="PIRSR" id="PIRSR600760-2"/>
    </source>
</evidence>
<evidence type="ECO:0000313" key="9">
    <source>
        <dbReference type="Proteomes" id="UP000319817"/>
    </source>
</evidence>
<feature type="binding site" evidence="6">
    <location>
        <position position="221"/>
    </location>
    <ligand>
        <name>Mg(2+)</name>
        <dbReference type="ChEBI" id="CHEBI:18420"/>
        <label>1</label>
        <note>catalytic</note>
    </ligand>
</feature>
<comment type="catalytic activity">
    <reaction evidence="1 7">
        <text>a myo-inositol phosphate + H2O = myo-inositol + phosphate</text>
        <dbReference type="Rhea" id="RHEA:24056"/>
        <dbReference type="ChEBI" id="CHEBI:15377"/>
        <dbReference type="ChEBI" id="CHEBI:17268"/>
        <dbReference type="ChEBI" id="CHEBI:43474"/>
        <dbReference type="ChEBI" id="CHEBI:84139"/>
        <dbReference type="EC" id="3.1.3.25"/>
    </reaction>
</comment>
<name>A0A517P095_9BACT</name>
<dbReference type="InterPro" id="IPR020583">
    <property type="entry name" value="Inositol_monoP_metal-BS"/>
</dbReference>
<keyword evidence="4 7" id="KW-0378">Hydrolase</keyword>
<feature type="binding site" evidence="6">
    <location>
        <position position="92"/>
    </location>
    <ligand>
        <name>Mg(2+)</name>
        <dbReference type="ChEBI" id="CHEBI:18420"/>
        <label>1</label>
        <note>catalytic</note>
    </ligand>
</feature>
<dbReference type="AlphaFoldDB" id="A0A517P095"/>
<gene>
    <name evidence="8" type="primary">suhB_2</name>
    <name evidence="8" type="ORF">K239x_48010</name>
</gene>
<dbReference type="Gene3D" id="3.30.540.10">
    <property type="entry name" value="Fructose-1,6-Bisphosphatase, subunit A, domain 1"/>
    <property type="match status" value="1"/>
</dbReference>
<dbReference type="PANTHER" id="PTHR20854:SF4">
    <property type="entry name" value="INOSITOL-1-MONOPHOSPHATASE-RELATED"/>
    <property type="match status" value="1"/>
</dbReference>
<feature type="binding site" evidence="6">
    <location>
        <position position="76"/>
    </location>
    <ligand>
        <name>Mg(2+)</name>
        <dbReference type="ChEBI" id="CHEBI:18420"/>
        <label>1</label>
        <note>catalytic</note>
    </ligand>
</feature>
<evidence type="ECO:0000256" key="3">
    <source>
        <dbReference type="ARBA" id="ARBA00022723"/>
    </source>
</evidence>
<organism evidence="8 9">
    <name type="scientific">Stieleria marina</name>
    <dbReference type="NCBI Taxonomy" id="1930275"/>
    <lineage>
        <taxon>Bacteria</taxon>
        <taxon>Pseudomonadati</taxon>
        <taxon>Planctomycetota</taxon>
        <taxon>Planctomycetia</taxon>
        <taxon>Pirellulales</taxon>
        <taxon>Pirellulaceae</taxon>
        <taxon>Stieleria</taxon>
    </lineage>
</organism>
<sequence>MNQTPDTDVLLETAITAAKLGGEILMRYLRDGVQMRNKSDNGGKSYDLVSDADLESEQAVAGHIRSQFPDHELLGEEELKGNPDAQHLWIIDPLDGTNNYAHKLPQFAVSIAYYHNGVPIVGVVFNPARDELYQAVRGGGAFLNGMAVRVDDATSLSNSLIGCGFYYDRGEMMRSTLSAIQSFFEQDIHGIRRFGAATLDLCMVGCGHLGGFFEYQLSPWDFAAGRLFVEEAGGKVTDAGGDALTIGLSSVVASNQHLHDAMISITAKHLP</sequence>
<dbReference type="InterPro" id="IPR033942">
    <property type="entry name" value="IMPase"/>
</dbReference>
<dbReference type="RefSeq" id="WP_145420627.1">
    <property type="nucleotide sequence ID" value="NZ_CP036526.1"/>
</dbReference>
<evidence type="ECO:0000256" key="2">
    <source>
        <dbReference type="ARBA" id="ARBA00001946"/>
    </source>
</evidence>
<dbReference type="GO" id="GO:0007165">
    <property type="term" value="P:signal transduction"/>
    <property type="evidence" value="ECO:0007669"/>
    <property type="project" value="TreeGrafter"/>
</dbReference>
<dbReference type="GO" id="GO:0008934">
    <property type="term" value="F:inositol monophosphate 1-phosphatase activity"/>
    <property type="evidence" value="ECO:0007669"/>
    <property type="project" value="InterPro"/>
</dbReference>
<keyword evidence="3 6" id="KW-0479">Metal-binding</keyword>
<keyword evidence="5 6" id="KW-0460">Magnesium</keyword>